<gene>
    <name evidence="3" type="ORF">SAMN05877753_101600</name>
</gene>
<dbReference type="InterPro" id="IPR013196">
    <property type="entry name" value="HTH_11"/>
</dbReference>
<evidence type="ECO:0000259" key="2">
    <source>
        <dbReference type="Pfam" id="PF13280"/>
    </source>
</evidence>
<keyword evidence="4" id="KW-1185">Reference proteome</keyword>
<dbReference type="PANTHER" id="PTHR34580">
    <property type="match status" value="1"/>
</dbReference>
<dbReference type="EMBL" id="OAOP01000001">
    <property type="protein sequence ID" value="SNX67281.1"/>
    <property type="molecule type" value="Genomic_DNA"/>
</dbReference>
<dbReference type="Proteomes" id="UP000219546">
    <property type="component" value="Unassembled WGS sequence"/>
</dbReference>
<dbReference type="Pfam" id="PF08279">
    <property type="entry name" value="HTH_11"/>
    <property type="match status" value="1"/>
</dbReference>
<dbReference type="Gene3D" id="1.10.10.10">
    <property type="entry name" value="Winged helix-like DNA-binding domain superfamily/Winged helix DNA-binding domain"/>
    <property type="match status" value="1"/>
</dbReference>
<evidence type="ECO:0000313" key="4">
    <source>
        <dbReference type="Proteomes" id="UP000219546"/>
    </source>
</evidence>
<accession>A0A285CI55</accession>
<protein>
    <submittedName>
        <fullName evidence="3">Predicted DNA-binding transcriptional regulator YafY</fullName>
    </submittedName>
</protein>
<dbReference type="PANTHER" id="PTHR34580:SF3">
    <property type="entry name" value="PROTEIN PAFB"/>
    <property type="match status" value="1"/>
</dbReference>
<dbReference type="InterPro" id="IPR051534">
    <property type="entry name" value="CBASS_pafABC_assoc_protein"/>
</dbReference>
<keyword evidence="3" id="KW-0238">DNA-binding</keyword>
<dbReference type="RefSeq" id="WP_097157086.1">
    <property type="nucleotide sequence ID" value="NZ_JBEPMQ010000003.1"/>
</dbReference>
<dbReference type="OrthoDB" id="9767131at2"/>
<dbReference type="InterPro" id="IPR036390">
    <property type="entry name" value="WH_DNA-bd_sf"/>
</dbReference>
<dbReference type="InterPro" id="IPR036388">
    <property type="entry name" value="WH-like_DNA-bd_sf"/>
</dbReference>
<organism evidence="3 4">
    <name type="scientific">Bacillus oleivorans</name>
    <dbReference type="NCBI Taxonomy" id="1448271"/>
    <lineage>
        <taxon>Bacteria</taxon>
        <taxon>Bacillati</taxon>
        <taxon>Bacillota</taxon>
        <taxon>Bacilli</taxon>
        <taxon>Bacillales</taxon>
        <taxon>Bacillaceae</taxon>
        <taxon>Bacillus</taxon>
    </lineage>
</organism>
<sequence length="321" mass="36855">MSKSSMMLSILWLLKSGRRITAKEIADSLEINIRTVYRYIDSLCASGVPIIADSGHNGGYSLLHDFTEAPLFFEIDEQKALNHAAIYAQESGYPYSEVLNRAISKLNRYTNETQQSLINRHTQGFDVIQPPADPSLEATLQTLEAAVAKGITLFMSYEKGHVNTISERNIDPYGLVHWKNRWYIVGYCHLRDEVRSFRVDRIINLKQTELTFNRPANFSVRSFFLKSLLPDSDAKDTFITVKIQAHPQVIKELSSHWSLWPAFIEGTETEAHFKLKKDIALFYLPYSLLPYGRAIQILEPKEVKEQMVTVIKNLLEHYQKI</sequence>
<dbReference type="AlphaFoldDB" id="A0A285CI55"/>
<dbReference type="Pfam" id="PF13280">
    <property type="entry name" value="WYL"/>
    <property type="match status" value="1"/>
</dbReference>
<dbReference type="PROSITE" id="PS52050">
    <property type="entry name" value="WYL"/>
    <property type="match status" value="1"/>
</dbReference>
<evidence type="ECO:0000313" key="3">
    <source>
        <dbReference type="EMBL" id="SNX67281.1"/>
    </source>
</evidence>
<evidence type="ECO:0000259" key="1">
    <source>
        <dbReference type="Pfam" id="PF08279"/>
    </source>
</evidence>
<dbReference type="SUPFAM" id="SSF46785">
    <property type="entry name" value="Winged helix' DNA-binding domain"/>
    <property type="match status" value="1"/>
</dbReference>
<proteinExistence type="predicted"/>
<dbReference type="GO" id="GO:0003677">
    <property type="term" value="F:DNA binding"/>
    <property type="evidence" value="ECO:0007669"/>
    <property type="project" value="UniProtKB-KW"/>
</dbReference>
<feature type="domain" description="WYL" evidence="2">
    <location>
        <begin position="139"/>
        <end position="206"/>
    </location>
</feature>
<dbReference type="InterPro" id="IPR026881">
    <property type="entry name" value="WYL_dom"/>
</dbReference>
<reference evidence="3 4" key="1">
    <citation type="submission" date="2017-08" db="EMBL/GenBank/DDBJ databases">
        <authorList>
            <person name="de Groot N.N."/>
        </authorList>
    </citation>
    <scope>NUCLEOTIDE SEQUENCE [LARGE SCALE GENOMIC DNA]</scope>
    <source>
        <strain evidence="3 4">JC228</strain>
    </source>
</reference>
<feature type="domain" description="Helix-turn-helix type 11" evidence="1">
    <location>
        <begin position="9"/>
        <end position="60"/>
    </location>
</feature>
<name>A0A285CI55_9BACI</name>